<evidence type="ECO:0000313" key="7">
    <source>
        <dbReference type="Proteomes" id="UP000287033"/>
    </source>
</evidence>
<evidence type="ECO:0000259" key="5">
    <source>
        <dbReference type="Pfam" id="PF15309"/>
    </source>
</evidence>
<organism evidence="6 7">
    <name type="scientific">Chiloscyllium punctatum</name>
    <name type="common">Brownbanded bambooshark</name>
    <name type="synonym">Hemiscyllium punctatum</name>
    <dbReference type="NCBI Taxonomy" id="137246"/>
    <lineage>
        <taxon>Eukaryota</taxon>
        <taxon>Metazoa</taxon>
        <taxon>Chordata</taxon>
        <taxon>Craniata</taxon>
        <taxon>Vertebrata</taxon>
        <taxon>Chondrichthyes</taxon>
        <taxon>Elasmobranchii</taxon>
        <taxon>Galeomorphii</taxon>
        <taxon>Galeoidea</taxon>
        <taxon>Orectolobiformes</taxon>
        <taxon>Hemiscylliidae</taxon>
        <taxon>Chiloscyllium</taxon>
    </lineage>
</organism>
<evidence type="ECO:0000256" key="1">
    <source>
        <dbReference type="ARBA" id="ARBA00004300"/>
    </source>
</evidence>
<accession>A0A401RQY1</accession>
<feature type="compositionally biased region" description="Basic and acidic residues" evidence="4">
    <location>
        <begin position="122"/>
        <end position="135"/>
    </location>
</feature>
<keyword evidence="2" id="KW-0963">Cytoplasm</keyword>
<dbReference type="EMBL" id="BEZZ01001870">
    <property type="protein sequence ID" value="GCC20627.1"/>
    <property type="molecule type" value="Genomic_DNA"/>
</dbReference>
<feature type="non-terminal residue" evidence="6">
    <location>
        <position position="1"/>
    </location>
</feature>
<dbReference type="InterPro" id="IPR029299">
    <property type="entry name" value="ALMS_motif"/>
</dbReference>
<keyword evidence="3" id="KW-0206">Cytoskeleton</keyword>
<gene>
    <name evidence="6" type="ORF">chiPu_0019191</name>
</gene>
<protein>
    <recommendedName>
        <fullName evidence="5">ALMS motif domain-containing protein</fullName>
    </recommendedName>
</protein>
<name>A0A401RQY1_CHIPU</name>
<evidence type="ECO:0000256" key="3">
    <source>
        <dbReference type="ARBA" id="ARBA00023212"/>
    </source>
</evidence>
<keyword evidence="7" id="KW-1185">Reference proteome</keyword>
<dbReference type="PANTHER" id="PTHR21553">
    <property type="entry name" value="ALMS1-RELATED"/>
    <property type="match status" value="1"/>
</dbReference>
<evidence type="ECO:0000256" key="2">
    <source>
        <dbReference type="ARBA" id="ARBA00022490"/>
    </source>
</evidence>
<feature type="compositionally biased region" description="Polar residues" evidence="4">
    <location>
        <begin position="34"/>
        <end position="52"/>
    </location>
</feature>
<dbReference type="Proteomes" id="UP000287033">
    <property type="component" value="Unassembled WGS sequence"/>
</dbReference>
<dbReference type="GO" id="GO:0046599">
    <property type="term" value="P:regulation of centriole replication"/>
    <property type="evidence" value="ECO:0007669"/>
    <property type="project" value="TreeGrafter"/>
</dbReference>
<dbReference type="GO" id="GO:0008017">
    <property type="term" value="F:microtubule binding"/>
    <property type="evidence" value="ECO:0007669"/>
    <property type="project" value="TreeGrafter"/>
</dbReference>
<dbReference type="GO" id="GO:0005813">
    <property type="term" value="C:centrosome"/>
    <property type="evidence" value="ECO:0007669"/>
    <property type="project" value="UniProtKB-SubCell"/>
</dbReference>
<dbReference type="STRING" id="137246.A0A401RQY1"/>
<dbReference type="PANTHER" id="PTHR21553:SF22">
    <property type="entry name" value="CENTROSOME-ASSOCIATED PROTEIN ALMS1"/>
    <property type="match status" value="1"/>
</dbReference>
<proteinExistence type="predicted"/>
<comment type="subcellular location">
    <subcellularLocation>
        <location evidence="1">Cytoplasm</location>
        <location evidence="1">Cytoskeleton</location>
        <location evidence="1">Microtubule organizing center</location>
        <location evidence="1">Centrosome</location>
    </subcellularLocation>
</comment>
<evidence type="ECO:0000256" key="4">
    <source>
        <dbReference type="SAM" id="MobiDB-lite"/>
    </source>
</evidence>
<sequence length="161" mass="18110">VSTSTSDPLSADSPSCPLPRGPSSKLINKKCTRLVSQGVQTESLEGVPSTSGRRTRDVGVTYPSPDSNLSLKRPATVVSHRHHSVSPTARYSSSTRDRKKKSSHTERRPGKTGSLYEQLPEVTRRKEEEKRKREYQTNRLKAQLYKQKITNHVLGRKVSWQ</sequence>
<dbReference type="OrthoDB" id="6163239at2759"/>
<feature type="domain" description="ALMS motif" evidence="5">
    <location>
        <begin position="78"/>
        <end position="157"/>
    </location>
</feature>
<dbReference type="GO" id="GO:0005829">
    <property type="term" value="C:cytosol"/>
    <property type="evidence" value="ECO:0007669"/>
    <property type="project" value="TreeGrafter"/>
</dbReference>
<dbReference type="GO" id="GO:0005814">
    <property type="term" value="C:centriole"/>
    <property type="evidence" value="ECO:0007669"/>
    <property type="project" value="TreeGrafter"/>
</dbReference>
<dbReference type="AlphaFoldDB" id="A0A401RQY1"/>
<evidence type="ECO:0000313" key="6">
    <source>
        <dbReference type="EMBL" id="GCC20627.1"/>
    </source>
</evidence>
<reference evidence="6 7" key="1">
    <citation type="journal article" date="2018" name="Nat. Ecol. Evol.">
        <title>Shark genomes provide insights into elasmobranch evolution and the origin of vertebrates.</title>
        <authorList>
            <person name="Hara Y"/>
            <person name="Yamaguchi K"/>
            <person name="Onimaru K"/>
            <person name="Kadota M"/>
            <person name="Koyanagi M"/>
            <person name="Keeley SD"/>
            <person name="Tatsumi K"/>
            <person name="Tanaka K"/>
            <person name="Motone F"/>
            <person name="Kageyama Y"/>
            <person name="Nozu R"/>
            <person name="Adachi N"/>
            <person name="Nishimura O"/>
            <person name="Nakagawa R"/>
            <person name="Tanegashima C"/>
            <person name="Kiyatake I"/>
            <person name="Matsumoto R"/>
            <person name="Murakumo K"/>
            <person name="Nishida K"/>
            <person name="Terakita A"/>
            <person name="Kuratani S"/>
            <person name="Sato K"/>
            <person name="Hyodo S Kuraku.S."/>
        </authorList>
    </citation>
    <scope>NUCLEOTIDE SEQUENCE [LARGE SCALE GENOMIC DNA]</scope>
</reference>
<feature type="region of interest" description="Disordered" evidence="4">
    <location>
        <begin position="1"/>
        <end position="135"/>
    </location>
</feature>
<dbReference type="Pfam" id="PF15309">
    <property type="entry name" value="ALMS_motif"/>
    <property type="match status" value="1"/>
</dbReference>
<comment type="caution">
    <text evidence="6">The sequence shown here is derived from an EMBL/GenBank/DDBJ whole genome shotgun (WGS) entry which is preliminary data.</text>
</comment>